<accession>A0A5B8HWB5</accession>
<organism evidence="1">
    <name type="scientific">Mimiviridae sp. ChoanoV1</name>
    <dbReference type="NCBI Taxonomy" id="2596887"/>
    <lineage>
        <taxon>Viruses</taxon>
        <taxon>Varidnaviria</taxon>
        <taxon>Bamfordvirae</taxon>
        <taxon>Nucleocytoviricota</taxon>
        <taxon>Megaviricetes</taxon>
        <taxon>Imitervirales</taxon>
        <taxon>Schizomimiviridae</taxon>
    </lineage>
</organism>
<dbReference type="EMBL" id="MK250091">
    <property type="protein sequence ID" value="QDY52389.1"/>
    <property type="molecule type" value="Genomic_DNA"/>
</dbReference>
<evidence type="ECO:0000313" key="1">
    <source>
        <dbReference type="EMBL" id="QDY52389.1"/>
    </source>
</evidence>
<name>A0A5B8HWB5_9VIRU</name>
<protein>
    <submittedName>
        <fullName evidence="1">Lycopene cyclase protein</fullName>
    </submittedName>
</protein>
<reference evidence="1" key="1">
    <citation type="submission" date="2018-11" db="EMBL/GenBank/DDBJ databases">
        <title>A distinct lineage of giant viruses engineers rhodopsin photosystems in predatory marine eukaryotes.</title>
        <authorList>
            <person name="Needham D.M."/>
            <person name="Yoshizawa S."/>
            <person name="Hosaka T."/>
            <person name="Poirier C."/>
            <person name="Choi C.-J."/>
            <person name="Hehenberger E."/>
            <person name="Irwin N.A.T."/>
            <person name="Wilken S."/>
            <person name="Yung C.-M."/>
            <person name="Bachy C."/>
            <person name="Kurihara R."/>
            <person name="Nakajima Y."/>
            <person name="Kojima K."/>
            <person name="Kimura-Someya T."/>
            <person name="Leonard G."/>
            <person name="Malmstrom R.R."/>
            <person name="Mende D."/>
            <person name="Olson D.K."/>
            <person name="Sudo Y."/>
            <person name="Sudek S."/>
            <person name="Richards T.A."/>
            <person name="DeLong E.F."/>
            <person name="Keeling P.J."/>
            <person name="Santoro A.E."/>
            <person name="Shirouzu M."/>
            <person name="Iwasaki W."/>
            <person name="Worden A.Z."/>
        </authorList>
    </citation>
    <scope>NUCLEOTIDE SEQUENCE</scope>
</reference>
<gene>
    <name evidence="1" type="ORF">7_37</name>
</gene>
<proteinExistence type="predicted"/>
<dbReference type="Pfam" id="PF05834">
    <property type="entry name" value="Lycopene_cycl"/>
    <property type="match status" value="1"/>
</dbReference>
<dbReference type="PANTHER" id="PTHR39757:SF5">
    <property type="entry name" value="OS02G0190600 PROTEIN"/>
    <property type="match status" value="1"/>
</dbReference>
<dbReference type="PANTHER" id="PTHR39757">
    <property type="match status" value="1"/>
</dbReference>
<sequence>MIYDITIIGSGPSSLLTLVYLKKNYPELNLCLISDDIKTFHCTYCVFMSQIENTWIYDLIDKNDLFKKIIKLEINCYNKRLSIPDKYGMINNQNLFDLINNYMKDVDIINSKVNFIESIKDNKLIYFRYNNIQQSVKSKFIIEGIGFQKPLGLEYQFNNHFYKQVFVGYKIRVKHDFHQGILLDWQDYYDNFDLKSFCYILPLSKNELFMEETILLTDKLENIYYEILENRLRNRINEISSNYQIIFKEKNTIPINTSIPKFNSLSFGIGQVGNMINMMSGYTLGYNIYHIPEFCKLIVENNFNTKKVYQNYWNLKRINIFRINYAGIEMMNSLSQKELADFQYHYFKEIVKKSDYQHKIIFLNCDNNINFWSFLGSCKYYFNLPIKYLKRILYYSFKNMYT</sequence>